<accession>A0A0U1M8M4</accession>
<dbReference type="InterPro" id="IPR013126">
    <property type="entry name" value="Hsp_70_fam"/>
</dbReference>
<dbReference type="EMBL" id="CVMT01000009">
    <property type="protein sequence ID" value="CRG91300.1"/>
    <property type="molecule type" value="Genomic_DNA"/>
</dbReference>
<dbReference type="InterPro" id="IPR043129">
    <property type="entry name" value="ATPase_NBD"/>
</dbReference>
<dbReference type="Pfam" id="PF00012">
    <property type="entry name" value="HSP70"/>
    <property type="match status" value="1"/>
</dbReference>
<evidence type="ECO:0000256" key="1">
    <source>
        <dbReference type="ARBA" id="ARBA00022741"/>
    </source>
</evidence>
<gene>
    <name evidence="3" type="ORF">PISL3812_08348</name>
</gene>
<dbReference type="GO" id="GO:0140662">
    <property type="term" value="F:ATP-dependent protein folding chaperone"/>
    <property type="evidence" value="ECO:0007669"/>
    <property type="project" value="InterPro"/>
</dbReference>
<dbReference type="Gene3D" id="3.30.420.40">
    <property type="match status" value="1"/>
</dbReference>
<dbReference type="CDD" id="cd10170">
    <property type="entry name" value="ASKHA_NBD_HSP70"/>
    <property type="match status" value="1"/>
</dbReference>
<dbReference type="Proteomes" id="UP000054383">
    <property type="component" value="Unassembled WGS sequence"/>
</dbReference>
<proteinExistence type="predicted"/>
<evidence type="ECO:0000256" key="2">
    <source>
        <dbReference type="ARBA" id="ARBA00022840"/>
    </source>
</evidence>
<dbReference type="PANTHER" id="PTHR14187:SF82">
    <property type="entry name" value="FAMILY CHAPERONE, PUTATIVE (AFU_ORTHOLOGUE AFUA_7G08575)-RELATED"/>
    <property type="match status" value="1"/>
</dbReference>
<organism evidence="3 4">
    <name type="scientific">Talaromyces islandicus</name>
    <name type="common">Penicillium islandicum</name>
    <dbReference type="NCBI Taxonomy" id="28573"/>
    <lineage>
        <taxon>Eukaryota</taxon>
        <taxon>Fungi</taxon>
        <taxon>Dikarya</taxon>
        <taxon>Ascomycota</taxon>
        <taxon>Pezizomycotina</taxon>
        <taxon>Eurotiomycetes</taxon>
        <taxon>Eurotiomycetidae</taxon>
        <taxon>Eurotiales</taxon>
        <taxon>Trichocomaceae</taxon>
        <taxon>Talaromyces</taxon>
        <taxon>Talaromyces sect. Islandici</taxon>
    </lineage>
</organism>
<dbReference type="PRINTS" id="PR00301">
    <property type="entry name" value="HEATSHOCK70"/>
</dbReference>
<protein>
    <submittedName>
        <fullName evidence="3">Uncharacterized protein</fullName>
    </submittedName>
</protein>
<keyword evidence="1" id="KW-0547">Nucleotide-binding</keyword>
<evidence type="ECO:0000313" key="3">
    <source>
        <dbReference type="EMBL" id="CRG91300.1"/>
    </source>
</evidence>
<sequence length="393" mass="43370">MDSNSCQSIIIGLDFGTTYSGIAWALKDSENLVEVVSTWPDGGNRTSPKVPTTISYDNQKFSWGFQTTHSEDVIRGIKLLLDPDQETNYNPFLNAKKLLKSLDKTPSDVTADYLKELVDHAKDILKRRFGPAANHMDRVFVLTIPAVWSDKAKDVTLKAAHSAGIPPSKLTMLSEPESAALYALRSITEYYQGKTLNSNDDVIVVCDAGGGTVDLISYAVESLSPLSLKEIVEGTGGLCGSMILDERFENFLEDLIGPKRFKKLSKRTKDSAHRYWQEVVKPNFVGKSDDDFDACERAVPLPGAKNDTSIGLEAGFLLMNESQIQGIFYPVVQDVLALVRGQIKNIQATYLSVKAIVLVGGFGGSEYLYRRLRPENPKLTVMQPPNAWQAIVQ</sequence>
<dbReference type="GO" id="GO:0005524">
    <property type="term" value="F:ATP binding"/>
    <property type="evidence" value="ECO:0007669"/>
    <property type="project" value="UniProtKB-KW"/>
</dbReference>
<dbReference type="SUPFAM" id="SSF53067">
    <property type="entry name" value="Actin-like ATPase domain"/>
    <property type="match status" value="2"/>
</dbReference>
<dbReference type="PANTHER" id="PTHR14187">
    <property type="entry name" value="ALPHA KINASE/ELONGATION FACTOR 2 KINASE"/>
    <property type="match status" value="1"/>
</dbReference>
<name>A0A0U1M8M4_TALIS</name>
<reference evidence="3 4" key="1">
    <citation type="submission" date="2015-04" db="EMBL/GenBank/DDBJ databases">
        <authorList>
            <person name="Syromyatnikov M.Y."/>
            <person name="Popov V.N."/>
        </authorList>
    </citation>
    <scope>NUCLEOTIDE SEQUENCE [LARGE SCALE GENOMIC DNA]</scope>
    <source>
        <strain evidence="3">WF-38-12</strain>
    </source>
</reference>
<keyword evidence="2" id="KW-0067">ATP-binding</keyword>
<dbReference type="STRING" id="28573.A0A0U1M8M4"/>
<dbReference type="OMA" id="IVREYEC"/>
<dbReference type="AlphaFoldDB" id="A0A0U1M8M4"/>
<dbReference type="OrthoDB" id="4221897at2759"/>
<keyword evidence="4" id="KW-1185">Reference proteome</keyword>
<evidence type="ECO:0000313" key="4">
    <source>
        <dbReference type="Proteomes" id="UP000054383"/>
    </source>
</evidence>